<accession>L8E7W4</accession>
<dbReference type="OrthoDB" id="10261918at2759"/>
<reference evidence="1" key="1">
    <citation type="journal article" date="2013" name="PLoS ONE">
        <title>Direct detection of alternative open reading frames translation products in human significantly expands the proteome.</title>
        <authorList>
            <person name="Vanderperre B."/>
            <person name="Lucier J.-F."/>
            <person name="Motard J."/>
            <person name="Tremblay G."/>
            <person name="Vanderperre S."/>
            <person name="Wisztorski M."/>
            <person name="Salzet M."/>
            <person name="Boisvert F.-M."/>
            <person name="Roucou X."/>
        </authorList>
    </citation>
    <scope>NUCLEOTIDE SEQUENCE</scope>
</reference>
<proteinExistence type="predicted"/>
<dbReference type="ChiTaRS" id="PRPF18">
    <property type="organism name" value="human"/>
</dbReference>
<dbReference type="EMBL" id="HF583732">
    <property type="protein sequence ID" value="CCQ43229.1"/>
    <property type="molecule type" value="Genomic_DNA"/>
</dbReference>
<dbReference type="AlphaFoldDB" id="L8E7W4"/>
<sequence>MMLIFRWPLEMRLGPSVSLWLVSMPELAEKRFFPSMLHMF</sequence>
<name>L8E7W4_HUMAN</name>
<protein>
    <submittedName>
        <fullName evidence="1">Alternative protein PRPF18</fullName>
    </submittedName>
</protein>
<gene>
    <name evidence="1" type="primary">PRPF18</name>
</gene>
<evidence type="ECO:0000313" key="1">
    <source>
        <dbReference type="EMBL" id="CCQ43229.1"/>
    </source>
</evidence>
<organism evidence="1">
    <name type="scientific">Homo sapiens</name>
    <name type="common">Human</name>
    <dbReference type="NCBI Taxonomy" id="9606"/>
    <lineage>
        <taxon>Eukaryota</taxon>
        <taxon>Metazoa</taxon>
        <taxon>Chordata</taxon>
        <taxon>Craniata</taxon>
        <taxon>Vertebrata</taxon>
        <taxon>Euteleostomi</taxon>
        <taxon>Mammalia</taxon>
        <taxon>Eutheria</taxon>
        <taxon>Euarchontoglires</taxon>
        <taxon>Primates</taxon>
        <taxon>Haplorrhini</taxon>
        <taxon>Catarrhini</taxon>
        <taxon>Hominidae</taxon>
        <taxon>Homo</taxon>
    </lineage>
</organism>